<reference evidence="1 2" key="1">
    <citation type="submission" date="2015-05" db="EMBL/GenBank/DDBJ databases">
        <title>Evolution of Trichinella species and genotypes.</title>
        <authorList>
            <person name="Korhonen P.K."/>
            <person name="Edoardo P."/>
            <person name="Giuseppe L.R."/>
            <person name="Gasser R.B."/>
        </authorList>
    </citation>
    <scope>NUCLEOTIDE SEQUENCE [LARGE SCALE GENOMIC DNA]</scope>
    <source>
        <strain evidence="1">ISS10</strain>
    </source>
</reference>
<dbReference type="Proteomes" id="UP000054721">
    <property type="component" value="Unassembled WGS sequence"/>
</dbReference>
<dbReference type="AlphaFoldDB" id="A0A0V1KKB6"/>
<sequence>MSEYWANAWYLFEYLETSNSLYGETCSMLLRNHGILQNNFINIASNCVPFIGCQEYSVNKEFQPKMPSRRDILGNWQVNFEYGINQRLDYQLLKQPLKEKINKRESQDLTSGCQ</sequence>
<evidence type="ECO:0000313" key="1">
    <source>
        <dbReference type="EMBL" id="KRZ47725.1"/>
    </source>
</evidence>
<comment type="caution">
    <text evidence="1">The sequence shown here is derived from an EMBL/GenBank/DDBJ whole genome shotgun (WGS) entry which is preliminary data.</text>
</comment>
<proteinExistence type="predicted"/>
<dbReference type="EMBL" id="JYDW01000593">
    <property type="protein sequence ID" value="KRZ47725.1"/>
    <property type="molecule type" value="Genomic_DNA"/>
</dbReference>
<organism evidence="1 2">
    <name type="scientific">Trichinella nativa</name>
    <dbReference type="NCBI Taxonomy" id="6335"/>
    <lineage>
        <taxon>Eukaryota</taxon>
        <taxon>Metazoa</taxon>
        <taxon>Ecdysozoa</taxon>
        <taxon>Nematoda</taxon>
        <taxon>Enoplea</taxon>
        <taxon>Dorylaimia</taxon>
        <taxon>Trichinellida</taxon>
        <taxon>Trichinellidae</taxon>
        <taxon>Trichinella</taxon>
    </lineage>
</organism>
<gene>
    <name evidence="1" type="ORF">T02_6251</name>
</gene>
<protein>
    <submittedName>
        <fullName evidence="1">Uncharacterized protein</fullName>
    </submittedName>
</protein>
<keyword evidence="2" id="KW-1185">Reference proteome</keyword>
<name>A0A0V1KKB6_9BILA</name>
<accession>A0A0V1KKB6</accession>
<dbReference type="OrthoDB" id="5928840at2759"/>
<evidence type="ECO:0000313" key="2">
    <source>
        <dbReference type="Proteomes" id="UP000054721"/>
    </source>
</evidence>